<dbReference type="RefSeq" id="WP_274323549.1">
    <property type="nucleotide sequence ID" value="NZ_CP118158.1"/>
</dbReference>
<reference evidence="2 3" key="1">
    <citation type="journal article" date="2019" name="Int. J. Syst. Evol. Microbiol.">
        <title>The Global Catalogue of Microorganisms (GCM) 10K type strain sequencing project: providing services to taxonomists for standard genome sequencing and annotation.</title>
        <authorList>
            <consortium name="The Broad Institute Genomics Platform"/>
            <consortium name="The Broad Institute Genome Sequencing Center for Infectious Disease"/>
            <person name="Wu L."/>
            <person name="Ma J."/>
        </authorList>
    </citation>
    <scope>NUCLEOTIDE SEQUENCE [LARGE SCALE GENOMIC DNA]</scope>
    <source>
        <strain evidence="2 3">XZYJT29</strain>
    </source>
</reference>
<protein>
    <recommendedName>
        <fullName evidence="4">Tat (Twin-arginine translocation) pathway signal sequence</fullName>
    </recommendedName>
</protein>
<dbReference type="Proteomes" id="UP001596432">
    <property type="component" value="Unassembled WGS sequence"/>
</dbReference>
<feature type="compositionally biased region" description="Low complexity" evidence="1">
    <location>
        <begin position="164"/>
        <end position="182"/>
    </location>
</feature>
<feature type="region of interest" description="Disordered" evidence="1">
    <location>
        <begin position="21"/>
        <end position="58"/>
    </location>
</feature>
<evidence type="ECO:0000256" key="1">
    <source>
        <dbReference type="SAM" id="MobiDB-lite"/>
    </source>
</evidence>
<keyword evidence="3" id="KW-1185">Reference proteome</keyword>
<feature type="region of interest" description="Disordered" evidence="1">
    <location>
        <begin position="136"/>
        <end position="190"/>
    </location>
</feature>
<evidence type="ECO:0000313" key="2">
    <source>
        <dbReference type="EMBL" id="MFC7142483.1"/>
    </source>
</evidence>
<dbReference type="EMBL" id="JBHTAS010000001">
    <property type="protein sequence ID" value="MFC7142483.1"/>
    <property type="molecule type" value="Genomic_DNA"/>
</dbReference>
<dbReference type="GeneID" id="78822825"/>
<proteinExistence type="predicted"/>
<evidence type="ECO:0008006" key="4">
    <source>
        <dbReference type="Google" id="ProtNLM"/>
    </source>
</evidence>
<accession>A0ABD5Y9E1</accession>
<evidence type="ECO:0000313" key="3">
    <source>
        <dbReference type="Proteomes" id="UP001596432"/>
    </source>
</evidence>
<name>A0ABD5Y9E1_9EURY</name>
<dbReference type="PROSITE" id="PS51257">
    <property type="entry name" value="PROKAR_LIPOPROTEIN"/>
    <property type="match status" value="1"/>
</dbReference>
<gene>
    <name evidence="2" type="ORF">ACFQMA_21925</name>
</gene>
<organism evidence="2 3">
    <name type="scientific">Halosimplex aquaticum</name>
    <dbReference type="NCBI Taxonomy" id="3026162"/>
    <lineage>
        <taxon>Archaea</taxon>
        <taxon>Methanobacteriati</taxon>
        <taxon>Methanobacteriota</taxon>
        <taxon>Stenosarchaea group</taxon>
        <taxon>Halobacteria</taxon>
        <taxon>Halobacteriales</taxon>
        <taxon>Haloarculaceae</taxon>
        <taxon>Halosimplex</taxon>
    </lineage>
</organism>
<dbReference type="AlphaFoldDB" id="A0ABD5Y9E1"/>
<sequence>MQRRRVLRGLAAVAAGAAAGCTGANREVPVTAPEPPDEVRNAGSGGSSNGGETPESLQFAVPEWSYEATEDGDLRVVLTVENRAQSPDEATMTVVLTAGDKRFTPTEHVSLQPGESREIRIVVPVAYSEYDAEPGFEVRFDPGAPETPLPEGTVTPYPEDRETATASSTGTANSTAVATTASDGDPTATE</sequence>
<comment type="caution">
    <text evidence="2">The sequence shown here is derived from an EMBL/GenBank/DDBJ whole genome shotgun (WGS) entry which is preliminary data.</text>
</comment>